<feature type="transmembrane region" description="Helical" evidence="7">
    <location>
        <begin position="142"/>
        <end position="161"/>
    </location>
</feature>
<evidence type="ECO:0000256" key="2">
    <source>
        <dbReference type="ARBA" id="ARBA00022448"/>
    </source>
</evidence>
<organism evidence="9 10">
    <name type="scientific">Pseudalkalibacillus berkeleyi</name>
    <dbReference type="NCBI Taxonomy" id="1069813"/>
    <lineage>
        <taxon>Bacteria</taxon>
        <taxon>Bacillati</taxon>
        <taxon>Bacillota</taxon>
        <taxon>Bacilli</taxon>
        <taxon>Bacillales</taxon>
        <taxon>Fictibacillaceae</taxon>
        <taxon>Pseudalkalibacillus</taxon>
    </lineage>
</organism>
<dbReference type="EMBL" id="JAKIJS010000001">
    <property type="protein sequence ID" value="MCF6136335.1"/>
    <property type="molecule type" value="Genomic_DNA"/>
</dbReference>
<keyword evidence="4 7" id="KW-0812">Transmembrane</keyword>
<evidence type="ECO:0000313" key="9">
    <source>
        <dbReference type="EMBL" id="MCF6136335.1"/>
    </source>
</evidence>
<dbReference type="InterPro" id="IPR050171">
    <property type="entry name" value="MFS_Transporters"/>
</dbReference>
<dbReference type="RefSeq" id="WP_236330852.1">
    <property type="nucleotide sequence ID" value="NZ_JAKIJS010000001.1"/>
</dbReference>
<feature type="transmembrane region" description="Helical" evidence="7">
    <location>
        <begin position="390"/>
        <end position="409"/>
    </location>
</feature>
<dbReference type="Pfam" id="PF07690">
    <property type="entry name" value="MFS_1"/>
    <property type="match status" value="2"/>
</dbReference>
<evidence type="ECO:0000256" key="3">
    <source>
        <dbReference type="ARBA" id="ARBA00022475"/>
    </source>
</evidence>
<dbReference type="InterPro" id="IPR011701">
    <property type="entry name" value="MFS"/>
</dbReference>
<comment type="subcellular location">
    <subcellularLocation>
        <location evidence="1">Cell membrane</location>
        <topology evidence="1">Multi-pass membrane protein</topology>
    </subcellularLocation>
</comment>
<feature type="domain" description="Major facilitator superfamily (MFS) profile" evidence="8">
    <location>
        <begin position="1"/>
        <end position="413"/>
    </location>
</feature>
<keyword evidence="3" id="KW-1003">Cell membrane</keyword>
<keyword evidence="6 7" id="KW-0472">Membrane</keyword>
<keyword evidence="5 7" id="KW-1133">Transmembrane helix</keyword>
<feature type="transmembrane region" description="Helical" evidence="7">
    <location>
        <begin position="167"/>
        <end position="186"/>
    </location>
</feature>
<keyword evidence="10" id="KW-1185">Reference proteome</keyword>
<dbReference type="InterPro" id="IPR036259">
    <property type="entry name" value="MFS_trans_sf"/>
</dbReference>
<feature type="transmembrane region" description="Helical" evidence="7">
    <location>
        <begin position="74"/>
        <end position="92"/>
    </location>
</feature>
<dbReference type="Gene3D" id="1.20.1250.20">
    <property type="entry name" value="MFS general substrate transporter like domains"/>
    <property type="match status" value="1"/>
</dbReference>
<dbReference type="PANTHER" id="PTHR23517">
    <property type="entry name" value="RESISTANCE PROTEIN MDTM, PUTATIVE-RELATED-RELATED"/>
    <property type="match status" value="1"/>
</dbReference>
<proteinExistence type="predicted"/>
<accession>A0ABS9GXC1</accession>
<evidence type="ECO:0000259" key="8">
    <source>
        <dbReference type="PROSITE" id="PS50850"/>
    </source>
</evidence>
<dbReference type="SUPFAM" id="SSF103473">
    <property type="entry name" value="MFS general substrate transporter"/>
    <property type="match status" value="1"/>
</dbReference>
<feature type="transmembrane region" description="Helical" evidence="7">
    <location>
        <begin position="270"/>
        <end position="293"/>
    </location>
</feature>
<evidence type="ECO:0000256" key="4">
    <source>
        <dbReference type="ARBA" id="ARBA00022692"/>
    </source>
</evidence>
<protein>
    <submittedName>
        <fullName evidence="9">MFS transporter</fullName>
    </submittedName>
</protein>
<feature type="transmembrane region" description="Helical" evidence="7">
    <location>
        <begin position="365"/>
        <end position="384"/>
    </location>
</feature>
<comment type="caution">
    <text evidence="9">The sequence shown here is derived from an EMBL/GenBank/DDBJ whole genome shotgun (WGS) entry which is preliminary data.</text>
</comment>
<feature type="transmembrane region" description="Helical" evidence="7">
    <location>
        <begin position="98"/>
        <end position="121"/>
    </location>
</feature>
<feature type="transmembrane region" description="Helical" evidence="7">
    <location>
        <begin position="324"/>
        <end position="342"/>
    </location>
</feature>
<evidence type="ECO:0000313" key="10">
    <source>
        <dbReference type="Proteomes" id="UP001649381"/>
    </source>
</evidence>
<dbReference type="InterPro" id="IPR020846">
    <property type="entry name" value="MFS_dom"/>
</dbReference>
<evidence type="ECO:0000256" key="5">
    <source>
        <dbReference type="ARBA" id="ARBA00022989"/>
    </source>
</evidence>
<name>A0ABS9GXC1_9BACL</name>
<feature type="transmembrane region" description="Helical" evidence="7">
    <location>
        <begin position="221"/>
        <end position="242"/>
    </location>
</feature>
<gene>
    <name evidence="9" type="ORF">L2716_01250</name>
</gene>
<feature type="transmembrane region" description="Helical" evidence="7">
    <location>
        <begin position="42"/>
        <end position="62"/>
    </location>
</feature>
<reference evidence="9 10" key="1">
    <citation type="submission" date="2022-01" db="EMBL/GenBank/DDBJ databases">
        <title>Alkalihalobacillus sp. EGI L200015, a novel bacterium isolated from a salt lake sediment.</title>
        <authorList>
            <person name="Gao L."/>
            <person name="Fang B.-Z."/>
            <person name="Li W.-J."/>
        </authorList>
    </citation>
    <scope>NUCLEOTIDE SEQUENCE [LARGE SCALE GENOMIC DNA]</scope>
    <source>
        <strain evidence="9 10">KCTC 12718</strain>
    </source>
</reference>
<dbReference type="Proteomes" id="UP001649381">
    <property type="component" value="Unassembled WGS sequence"/>
</dbReference>
<dbReference type="PANTHER" id="PTHR23517:SF3">
    <property type="entry name" value="INTEGRAL MEMBRANE TRANSPORT PROTEIN"/>
    <property type="match status" value="1"/>
</dbReference>
<evidence type="ECO:0000256" key="7">
    <source>
        <dbReference type="SAM" id="Phobius"/>
    </source>
</evidence>
<evidence type="ECO:0000256" key="1">
    <source>
        <dbReference type="ARBA" id="ARBA00004651"/>
    </source>
</evidence>
<dbReference type="PROSITE" id="PS50850">
    <property type="entry name" value="MFS"/>
    <property type="match status" value="1"/>
</dbReference>
<evidence type="ECO:0000256" key="6">
    <source>
        <dbReference type="ARBA" id="ARBA00023136"/>
    </source>
</evidence>
<sequence length="424" mass="47758">MKFKEFHPNVQIRIVVQFLSVLASTSIIPFLAIYFAKTIGETLTGFFYILVILSGVIGGLIGGHLSDKLGRKKLMVLSESVVLITYMAITLVNSPWIISPYTTITLFMINMFFSGIFLPAAQAMMIDVSTPQNRKYIYGFSYWANNLAMAIGGIVGAFLFASHKFELFIFISSVTFVSLMATILFIQESYTPPSHSSKEPHLSKKTTIFHTYTEVFKDRIFLLYITASILILSIEMHLTNYIGIRLEQNVDLQTLFSFQEWSLEVDGIRLLGFLKTENTLFVAFLAGAVTLFIKRLKDRWSYQWGAFLFVSGFTVLSFSLNPWILFIAIGIASIGELMYIPVKQAYLANLAPDHARSSYMAIDGFSYYFASIVGALFITLGTLLSAPIMSFIIFTSGLLGIFCFSRVMTNIERREEGMKEKKAM</sequence>
<feature type="transmembrane region" description="Helical" evidence="7">
    <location>
        <begin position="12"/>
        <end position="36"/>
    </location>
</feature>
<keyword evidence="2" id="KW-0813">Transport</keyword>